<dbReference type="InterPro" id="IPR057195">
    <property type="entry name" value="DUF7873"/>
</dbReference>
<protein>
    <submittedName>
        <fullName evidence="1">Uncharacterized protein</fullName>
    </submittedName>
</protein>
<name>A0ABV8LYT6_9ACTN</name>
<sequence length="243" mass="26793">MTKLNQIIALEKGVKATAETTLTKAYHEAQKPDLFAGLIRTYEPLEEDGYVLPSESKKVTAKVPSLVSEIEAAVERLIDLTLTKDTANAVAKADVKVGDTVLAADVPVTTLLWLEKQLTNLRTFISKLPVTDVADDWTWDGDNQVFRSATVKTMRSRKSEDFIVVVPPTDKHPAHVEKVTKDVPEGTWSTTKLSGAVSPSQRDTWLAQVTTVTEAVKTAREQANLAEVVDAKMGKKILDYIFR</sequence>
<dbReference type="RefSeq" id="WP_253751259.1">
    <property type="nucleotide sequence ID" value="NZ_JAMZDZ010000001.1"/>
</dbReference>
<gene>
    <name evidence="1" type="ORF">ACFOZ4_37015</name>
</gene>
<evidence type="ECO:0000313" key="1">
    <source>
        <dbReference type="EMBL" id="MFC4136241.1"/>
    </source>
</evidence>
<dbReference type="EMBL" id="JBHSAY010000029">
    <property type="protein sequence ID" value="MFC4136241.1"/>
    <property type="molecule type" value="Genomic_DNA"/>
</dbReference>
<organism evidence="1 2">
    <name type="scientific">Hamadaea flava</name>
    <dbReference type="NCBI Taxonomy" id="1742688"/>
    <lineage>
        <taxon>Bacteria</taxon>
        <taxon>Bacillati</taxon>
        <taxon>Actinomycetota</taxon>
        <taxon>Actinomycetes</taxon>
        <taxon>Micromonosporales</taxon>
        <taxon>Micromonosporaceae</taxon>
        <taxon>Hamadaea</taxon>
    </lineage>
</organism>
<proteinExistence type="predicted"/>
<reference evidence="2" key="1">
    <citation type="journal article" date="2019" name="Int. J. Syst. Evol. Microbiol.">
        <title>The Global Catalogue of Microorganisms (GCM) 10K type strain sequencing project: providing services to taxonomists for standard genome sequencing and annotation.</title>
        <authorList>
            <consortium name="The Broad Institute Genomics Platform"/>
            <consortium name="The Broad Institute Genome Sequencing Center for Infectious Disease"/>
            <person name="Wu L."/>
            <person name="Ma J."/>
        </authorList>
    </citation>
    <scope>NUCLEOTIDE SEQUENCE [LARGE SCALE GENOMIC DNA]</scope>
    <source>
        <strain evidence="2">CGMCC 4.7289</strain>
    </source>
</reference>
<dbReference type="Pfam" id="PF25283">
    <property type="entry name" value="DUF7873"/>
    <property type="match status" value="1"/>
</dbReference>
<evidence type="ECO:0000313" key="2">
    <source>
        <dbReference type="Proteomes" id="UP001595816"/>
    </source>
</evidence>
<dbReference type="Proteomes" id="UP001595816">
    <property type="component" value="Unassembled WGS sequence"/>
</dbReference>
<comment type="caution">
    <text evidence="1">The sequence shown here is derived from an EMBL/GenBank/DDBJ whole genome shotgun (WGS) entry which is preliminary data.</text>
</comment>
<keyword evidence="2" id="KW-1185">Reference proteome</keyword>
<accession>A0ABV8LYT6</accession>